<accession>A0A2V3IJP7</accession>
<dbReference type="Proteomes" id="UP000247409">
    <property type="component" value="Unassembled WGS sequence"/>
</dbReference>
<keyword evidence="2" id="KW-1185">Reference proteome</keyword>
<sequence>MILVHLGGPVKMVLAPIYLRKVCHLALLLIYWQKHHALRAWWQLLFLMKLFPTTKLRTSPCSSVQAYTEIDALYTYLSRKTKDQLLSLASPIGVTKRGKKNRVLARLMMKAKAKALLGVSLQELLTNSSSLQDLRELQHSNVILQSCPDDAHLLELFEQRERDLWTSYMEQIRARVCEAQKTLHCEAEPEDLLLLRHKPNGVPKFTLDEFARLVLVIKDDETAQKAIMKAVGLPLDRRELDDRVGRD</sequence>
<proteinExistence type="predicted"/>
<comment type="caution">
    <text evidence="1">The sequence shown here is derived from an EMBL/GenBank/DDBJ whole genome shotgun (WGS) entry which is preliminary data.</text>
</comment>
<dbReference type="EMBL" id="NBIV01000220">
    <property type="protein sequence ID" value="PXF41350.1"/>
    <property type="molecule type" value="Genomic_DNA"/>
</dbReference>
<name>A0A2V3IJP7_9FLOR</name>
<evidence type="ECO:0000313" key="2">
    <source>
        <dbReference type="Proteomes" id="UP000247409"/>
    </source>
</evidence>
<dbReference type="AlphaFoldDB" id="A0A2V3IJP7"/>
<gene>
    <name evidence="1" type="ORF">BWQ96_08920</name>
</gene>
<reference evidence="1 2" key="1">
    <citation type="journal article" date="2018" name="Mol. Biol. Evol.">
        <title>Analysis of the draft genome of the red seaweed Gracilariopsis chorda provides insights into genome size evolution in Rhodophyta.</title>
        <authorList>
            <person name="Lee J."/>
            <person name="Yang E.C."/>
            <person name="Graf L."/>
            <person name="Yang J.H."/>
            <person name="Qiu H."/>
            <person name="Zel Zion U."/>
            <person name="Chan C.X."/>
            <person name="Stephens T.G."/>
            <person name="Weber A.P.M."/>
            <person name="Boo G.H."/>
            <person name="Boo S.M."/>
            <person name="Kim K.M."/>
            <person name="Shin Y."/>
            <person name="Jung M."/>
            <person name="Lee S.J."/>
            <person name="Yim H.S."/>
            <person name="Lee J.H."/>
            <person name="Bhattacharya D."/>
            <person name="Yoon H.S."/>
        </authorList>
    </citation>
    <scope>NUCLEOTIDE SEQUENCE [LARGE SCALE GENOMIC DNA]</scope>
    <source>
        <strain evidence="1 2">SKKU-2015</strain>
        <tissue evidence="1">Whole body</tissue>
    </source>
</reference>
<protein>
    <submittedName>
        <fullName evidence="1">Uncharacterized protein</fullName>
    </submittedName>
</protein>
<evidence type="ECO:0000313" key="1">
    <source>
        <dbReference type="EMBL" id="PXF41350.1"/>
    </source>
</evidence>
<organism evidence="1 2">
    <name type="scientific">Gracilariopsis chorda</name>
    <dbReference type="NCBI Taxonomy" id="448386"/>
    <lineage>
        <taxon>Eukaryota</taxon>
        <taxon>Rhodophyta</taxon>
        <taxon>Florideophyceae</taxon>
        <taxon>Rhodymeniophycidae</taxon>
        <taxon>Gracilariales</taxon>
        <taxon>Gracilariaceae</taxon>
        <taxon>Gracilariopsis</taxon>
    </lineage>
</organism>